<gene>
    <name evidence="4" type="ORF">P7K49_040870</name>
</gene>
<evidence type="ECO:0000256" key="2">
    <source>
        <dbReference type="SAM" id="MobiDB-lite"/>
    </source>
</evidence>
<feature type="domain" description="SPATA31" evidence="3">
    <location>
        <begin position="2"/>
        <end position="100"/>
    </location>
</feature>
<reference evidence="4 5" key="1">
    <citation type="submission" date="2023-05" db="EMBL/GenBank/DDBJ databases">
        <title>B98-5 Cell Line De Novo Hybrid Assembly: An Optical Mapping Approach.</title>
        <authorList>
            <person name="Kananen K."/>
            <person name="Auerbach J.A."/>
            <person name="Kautto E."/>
            <person name="Blachly J.S."/>
        </authorList>
    </citation>
    <scope>NUCLEOTIDE SEQUENCE [LARGE SCALE GENOMIC DNA]</scope>
    <source>
        <strain evidence="4">B95-8</strain>
        <tissue evidence="4">Cell line</tissue>
    </source>
</reference>
<organism evidence="4 5">
    <name type="scientific">Saguinus oedipus</name>
    <name type="common">Cotton-top tamarin</name>
    <name type="synonym">Oedipomidas oedipus</name>
    <dbReference type="NCBI Taxonomy" id="9490"/>
    <lineage>
        <taxon>Eukaryota</taxon>
        <taxon>Metazoa</taxon>
        <taxon>Chordata</taxon>
        <taxon>Craniata</taxon>
        <taxon>Vertebrata</taxon>
        <taxon>Euteleostomi</taxon>
        <taxon>Mammalia</taxon>
        <taxon>Eutheria</taxon>
        <taxon>Euarchontoglires</taxon>
        <taxon>Primates</taxon>
        <taxon>Haplorrhini</taxon>
        <taxon>Platyrrhini</taxon>
        <taxon>Cebidae</taxon>
        <taxon>Callitrichinae</taxon>
        <taxon>Saguinus</taxon>
    </lineage>
</organism>
<dbReference type="PANTHER" id="PTHR21859">
    <property type="entry name" value="ACROSOME-SPECIFIC PROTEIN"/>
    <property type="match status" value="1"/>
</dbReference>
<comment type="similarity">
    <text evidence="1">Belongs to the SPATA31 family.</text>
</comment>
<name>A0ABQ9TAK6_SAGOE</name>
<proteinExistence type="inferred from homology"/>
<feature type="region of interest" description="Disordered" evidence="2">
    <location>
        <begin position="20"/>
        <end position="128"/>
    </location>
</feature>
<feature type="compositionally biased region" description="Polar residues" evidence="2">
    <location>
        <begin position="98"/>
        <end position="113"/>
    </location>
</feature>
<evidence type="ECO:0000256" key="1">
    <source>
        <dbReference type="ARBA" id="ARBA00035009"/>
    </source>
</evidence>
<sequence length="227" mass="24328">MQPKWKRVLPSLLQKSQAVLSEPTAHLPQERLVPRSPKSAPILSGAATRPELPEHRWQGRSATHQEQPCGSPGRFWPPGDPLPSQREFPGSPKHQAEDTQGSRLPSQSNSGSIQVDLRSGTLGTTSNPSVSTVCVAENPGQLCLRAQVVSEIELIVQVDPEEQLPSCASGILQDGATGLCLLAATWTCSPPQTCHLKSWLISIYEEMIALGWPLGILGSGGKLPVSV</sequence>
<keyword evidence="5" id="KW-1185">Reference proteome</keyword>
<comment type="caution">
    <text evidence="4">The sequence shown here is derived from an EMBL/GenBank/DDBJ whole genome shotgun (WGS) entry which is preliminary data.</text>
</comment>
<evidence type="ECO:0000259" key="3">
    <source>
        <dbReference type="Pfam" id="PF14650"/>
    </source>
</evidence>
<dbReference type="PANTHER" id="PTHR21859:SF58">
    <property type="entry name" value="SPERMATOGENESIS-ASSOCIATED PROTEIN 31E1"/>
    <property type="match status" value="1"/>
</dbReference>
<protein>
    <recommendedName>
        <fullName evidence="3">SPATA31 domain-containing protein</fullName>
    </recommendedName>
</protein>
<accession>A0ABQ9TAK6</accession>
<evidence type="ECO:0000313" key="4">
    <source>
        <dbReference type="EMBL" id="KAK2081759.1"/>
    </source>
</evidence>
<dbReference type="EMBL" id="JASSZA010000100">
    <property type="protein sequence ID" value="KAK2081759.1"/>
    <property type="molecule type" value="Genomic_DNA"/>
</dbReference>
<evidence type="ECO:0000313" key="5">
    <source>
        <dbReference type="Proteomes" id="UP001266305"/>
    </source>
</evidence>
<dbReference type="Pfam" id="PF14650">
    <property type="entry name" value="FAM75"/>
    <property type="match status" value="1"/>
</dbReference>
<dbReference type="Proteomes" id="UP001266305">
    <property type="component" value="Unassembled WGS sequence"/>
</dbReference>
<dbReference type="InterPro" id="IPR039509">
    <property type="entry name" value="SPATA31"/>
</dbReference>